<organism evidence="1 2">
    <name type="scientific">Rubellicoccus peritrichatus</name>
    <dbReference type="NCBI Taxonomy" id="3080537"/>
    <lineage>
        <taxon>Bacteria</taxon>
        <taxon>Pseudomonadati</taxon>
        <taxon>Verrucomicrobiota</taxon>
        <taxon>Opitutia</taxon>
        <taxon>Puniceicoccales</taxon>
        <taxon>Cerasicoccaceae</taxon>
        <taxon>Rubellicoccus</taxon>
    </lineage>
</organism>
<name>A0AAQ3QWE1_9BACT</name>
<dbReference type="Gene3D" id="2.80.10.50">
    <property type="match status" value="1"/>
</dbReference>
<proteinExistence type="predicted"/>
<gene>
    <name evidence="1" type="ORF">RZN69_05830</name>
</gene>
<evidence type="ECO:0000313" key="2">
    <source>
        <dbReference type="Proteomes" id="UP001304300"/>
    </source>
</evidence>
<dbReference type="Proteomes" id="UP001304300">
    <property type="component" value="Chromosome"/>
</dbReference>
<dbReference type="InterPro" id="IPR035992">
    <property type="entry name" value="Ricin_B-like_lectins"/>
</dbReference>
<dbReference type="AlphaFoldDB" id="A0AAQ3QWE1"/>
<reference evidence="1 2" key="1">
    <citation type="submission" date="2023-10" db="EMBL/GenBank/DDBJ databases">
        <title>Rubellicoccus peritrichatus gen. nov., sp. nov., isolated from an algae of coral reef tank.</title>
        <authorList>
            <person name="Luo J."/>
        </authorList>
    </citation>
    <scope>NUCLEOTIDE SEQUENCE [LARGE SCALE GENOMIC DNA]</scope>
    <source>
        <strain evidence="1 2">CR14</strain>
    </source>
</reference>
<accession>A0AAQ3QWE1</accession>
<evidence type="ECO:0000313" key="1">
    <source>
        <dbReference type="EMBL" id="WOO42603.1"/>
    </source>
</evidence>
<dbReference type="SUPFAM" id="SSF50370">
    <property type="entry name" value="Ricin B-like lectins"/>
    <property type="match status" value="1"/>
</dbReference>
<dbReference type="RefSeq" id="WP_317835127.1">
    <property type="nucleotide sequence ID" value="NZ_CP136920.1"/>
</dbReference>
<dbReference type="EMBL" id="CP136920">
    <property type="protein sequence ID" value="WOO42603.1"/>
    <property type="molecule type" value="Genomic_DNA"/>
</dbReference>
<dbReference type="KEGG" id="puo:RZN69_05830"/>
<keyword evidence="2" id="KW-1185">Reference proteome</keyword>
<sequence length="163" mass="18437">MKLNGMHIIALSFTGMFIIPIYAGKELFTIRSEAGRGSFLEPSKNIEWSTVRHRSQAENETPKLWEIEKLEDGLYRITCDGMALTVVDDKEWSDVQLGVYNGWKSQHWKIEAMESGHFMITHANGLVLTGPNKTDDLITEVASSQGWSTQKWIIESFEVVGSD</sequence>
<protein>
    <submittedName>
        <fullName evidence="1">RICIN domain-containing protein</fullName>
    </submittedName>
</protein>
<dbReference type="CDD" id="cd00161">
    <property type="entry name" value="beta-trefoil_Ricin-like"/>
    <property type="match status" value="1"/>
</dbReference>